<dbReference type="Pfam" id="PF13540">
    <property type="entry name" value="RCC1_2"/>
    <property type="match status" value="1"/>
</dbReference>
<evidence type="ECO:0000256" key="1">
    <source>
        <dbReference type="ARBA" id="ARBA00004196"/>
    </source>
</evidence>
<dbReference type="InterPro" id="IPR042229">
    <property type="entry name" value="Listeria/Bacterioides_rpt_sf"/>
</dbReference>
<feature type="domain" description="SLH" evidence="4">
    <location>
        <begin position="1758"/>
        <end position="1821"/>
    </location>
</feature>
<evidence type="ECO:0000259" key="4">
    <source>
        <dbReference type="PROSITE" id="PS51272"/>
    </source>
</evidence>
<comment type="caution">
    <text evidence="5">The sequence shown here is derived from an EMBL/GenBank/DDBJ whole genome shotgun (WGS) entry which is preliminary data.</text>
</comment>
<feature type="chain" id="PRO_5046826847" evidence="3">
    <location>
        <begin position="32"/>
        <end position="1916"/>
    </location>
</feature>
<evidence type="ECO:0000256" key="2">
    <source>
        <dbReference type="SAM" id="MobiDB-lite"/>
    </source>
</evidence>
<dbReference type="Gene3D" id="2.60.40.4270">
    <property type="entry name" value="Listeria-Bacteroides repeat domain"/>
    <property type="match status" value="7"/>
</dbReference>
<feature type="domain" description="SLH" evidence="4">
    <location>
        <begin position="1696"/>
        <end position="1757"/>
    </location>
</feature>
<feature type="domain" description="SLH" evidence="4">
    <location>
        <begin position="1822"/>
        <end position="1879"/>
    </location>
</feature>
<feature type="compositionally biased region" description="Gly residues" evidence="2">
    <location>
        <begin position="1454"/>
        <end position="1467"/>
    </location>
</feature>
<dbReference type="Pfam" id="PF00415">
    <property type="entry name" value="RCC1"/>
    <property type="match status" value="3"/>
</dbReference>
<sequence length="1916" mass="200507">MSNKWTAWSVLIAMLASLLSGIGPGAGRAHASGVTYTQVEAGGAFTLALDDQGNIWAWGNNKEGELGNGSTTSTNVPVKLTVTDEGTPVRFVGISAGSQHSVALDSNGNVWAWGENRKGAAGIGTTSIVVPVPTKSLITDVKEITAGAHVTMAVKKDGTVWSWGDNYYGDVGVDLGIANPYINYTATPVQVKYSNGTDLVPLKAKTVSGGYNASFAIDTNNILWYWGTLNTTKNGLPAKVLDANGQEFKAKAVAAGNDFYAVLDLSGNVWTVGSNYGGALGTGINSFDAITEKPEKVTGVSNVTAITAGYAHVLAMDASKKVWSWGLNSYSQLGNKTSSSSTVPVQVKNNNGTFFTGSSMVRAGGSYTDSFSVALKSGRIISWGANTSKQILSTDEALVGAGNNKNFAEMKDAYTVTFNSQGGSAVTALTNVASGNKITAPAPPTKAGYFFGGWYLESSCQTPWDFAADPVMSDLTLYAKWTAYRVTYNGNGSTGGTVPVDGNDYVQGSTVTVLGNPGNLERTNYAFAGWNTKADGTGTGYAQNATFKMGTAHVMLYAVWSPTYSVTYDGNGSAGGSVPTDSGSYLPGATVTVQGNTGSLTRPNHKFMNWNTKADGTGTSYAGNETFPMVAGHVVLYAQWIPAYMVTYDGNGSTGGSVPKDNALYEDGVSATVKGNVGSLVRTGFKFVNWNTKADGTGTSYAANAKLQMGTEDVMLYAQWIPAYKVIYNENSGTGYLPPVDNNLYEEGETVTVKAGAMLRKNYKFNDWNTAPDGTGIHYAANNTFKMGTKDVVLYVEWVPAYKVTYNGNGHTGSGIPNDTTLYEVGATVTVKDPSSMVRPNYLFAGWNTMADGTGMSYAFRDTFPMGTDNVVLYAQWIPTYTVTYNGNAYSGGSLPTDITKYLQGATVTVKGSGTLFRTYYTFAGWNTKSDGTGTGYAPNDTFLMGTANVILYAQWRGIPASVGISGVDSITVHASGSVHAGYTATVKNQAGTVLKDEKVTWSLTTATTSVSVDAVTGEVTVTSDASAGDSFTLVATSVSNAAITQTKTVVLVLPYAASIDIAGASSIEVPATGSASSSYTATVKDQTGAAMSGETVVWSLQAATTGVSVDAATGEVTVTSDAAAGDRFTLVATSVSNAAITQTKTVVLNAEARVAASIDIAGAGSVQVPARGSVSSSYAAKMKDQTGAVMSGETVVWSLQAATTGVSVNAATGEVTVTNEAAAGDMFVLVATSVSNTAITQTKTVVLNAEAPVATSVDIAGAGLVQVPARGSVSSSYAATVKDQTGAAMSGETVVWSLQAATTGVSVDAVTGEVTVTSEAAAGDTFTLVATSVSNAAITQTKTVVLTDQVQSNDANLIRLTLSAAELSPGFTSDTLIYDATVNYGTTSVTVTPTKSHPDASIVVQGLPVISGTPSQSIPLAVGMNEITITVTAGDGVTTKTYQIKVWREQAAAGGGSSPGDGGISSGSGTSAPPPATGTEIVTVDVAAGDKGVVSKTQIERTKNADGTMSDKVTFIPAKAIESVERTKEAGADTVRILIPDPKDNVKEVRVDLPPMAIRTVAGSGLALQIYTDNGSITIPNASLQNLNPDLYFRLVPIKQETERKQVEERAKKEQAVREVLGDGSVRVVGRPMTIETNMSSRQVSITLPLDRSLLPQDSKEREKFLSDLAVFIEHSDGDKELVRPELGEYPDGRLGLFFTIEKFSTFTILNMENRTRTHEAYINGYPDHTFKPGHSITRAEMAAILSRVAEGVPAGPGIHYPDVSGKHWAYDSIKNAGQNGLMNGYPDGSFKPEGAITRAELAAILARWMKLSETESPGYTDVSGHWAEMSIAQVSQAGYMMGYPNGSFMPDSALTRAEAVAVINRVLKRGPLYGIAGSTWSDVSGDHWALHEIEEASQNHSYVTRLEGGESKAK</sequence>
<name>A0ABU6PT41_9BACL</name>
<dbReference type="SUPFAM" id="SSF50985">
    <property type="entry name" value="RCC1/BLIP-II"/>
    <property type="match status" value="1"/>
</dbReference>
<dbReference type="PROSITE" id="PS50012">
    <property type="entry name" value="RCC1_3"/>
    <property type="match status" value="5"/>
</dbReference>
<dbReference type="PRINTS" id="PR00633">
    <property type="entry name" value="RCCNDNSATION"/>
</dbReference>
<dbReference type="InterPro" id="IPR025883">
    <property type="entry name" value="Cadherin-like_domain"/>
</dbReference>
<dbReference type="InterPro" id="IPR000408">
    <property type="entry name" value="Reg_chr_condens"/>
</dbReference>
<evidence type="ECO:0000313" key="6">
    <source>
        <dbReference type="Proteomes" id="UP001343257"/>
    </source>
</evidence>
<protein>
    <submittedName>
        <fullName evidence="5">InlB B-repeat-containing protein</fullName>
    </submittedName>
</protein>
<gene>
    <name evidence="5" type="ORF">P9847_11760</name>
</gene>
<dbReference type="RefSeq" id="WP_328278008.1">
    <property type="nucleotide sequence ID" value="NZ_JARTLD010000029.1"/>
</dbReference>
<dbReference type="InterPro" id="IPR001119">
    <property type="entry name" value="SLH_dom"/>
</dbReference>
<reference evidence="5 6" key="1">
    <citation type="submission" date="2023-03" db="EMBL/GenBank/DDBJ databases">
        <title>Bacillus Genome Sequencing.</title>
        <authorList>
            <person name="Dunlap C."/>
        </authorList>
    </citation>
    <scope>NUCLEOTIDE SEQUENCE [LARGE SCALE GENOMIC DNA]</scope>
    <source>
        <strain evidence="5 6">NRS-52</strain>
    </source>
</reference>
<evidence type="ECO:0000256" key="3">
    <source>
        <dbReference type="SAM" id="SignalP"/>
    </source>
</evidence>
<dbReference type="NCBIfam" id="TIGR02543">
    <property type="entry name" value="List_Bact_rpt"/>
    <property type="match status" value="1"/>
</dbReference>
<feature type="signal peptide" evidence="3">
    <location>
        <begin position="1"/>
        <end position="31"/>
    </location>
</feature>
<evidence type="ECO:0000313" key="5">
    <source>
        <dbReference type="EMBL" id="MED5017977.1"/>
    </source>
</evidence>
<dbReference type="InterPro" id="IPR013378">
    <property type="entry name" value="InlB-like_B-rpt"/>
</dbReference>
<dbReference type="Gene3D" id="2.60.40.10">
    <property type="entry name" value="Immunoglobulins"/>
    <property type="match status" value="1"/>
</dbReference>
<dbReference type="InterPro" id="IPR051553">
    <property type="entry name" value="Ran_GTPase-activating"/>
</dbReference>
<dbReference type="PANTHER" id="PTHR45982">
    <property type="entry name" value="REGULATOR OF CHROMOSOME CONDENSATION"/>
    <property type="match status" value="1"/>
</dbReference>
<dbReference type="EMBL" id="JARTLD010000029">
    <property type="protein sequence ID" value="MED5017977.1"/>
    <property type="molecule type" value="Genomic_DNA"/>
</dbReference>
<dbReference type="Pfam" id="PF09479">
    <property type="entry name" value="Flg_new"/>
    <property type="match status" value="7"/>
</dbReference>
<dbReference type="PROSITE" id="PS00626">
    <property type="entry name" value="RCC1_2"/>
    <property type="match status" value="1"/>
</dbReference>
<feature type="region of interest" description="Disordered" evidence="2">
    <location>
        <begin position="1453"/>
        <end position="1479"/>
    </location>
</feature>
<comment type="subcellular location">
    <subcellularLocation>
        <location evidence="1">Cell envelope</location>
    </subcellularLocation>
</comment>
<dbReference type="InterPro" id="IPR009091">
    <property type="entry name" value="RCC1/BLIP-II"/>
</dbReference>
<dbReference type="Pfam" id="PF12733">
    <property type="entry name" value="Cadherin-like"/>
    <property type="match status" value="1"/>
</dbReference>
<proteinExistence type="predicted"/>
<dbReference type="PANTHER" id="PTHR45982:SF1">
    <property type="entry name" value="REGULATOR OF CHROMOSOME CONDENSATION"/>
    <property type="match status" value="1"/>
</dbReference>
<dbReference type="PROSITE" id="PS51272">
    <property type="entry name" value="SLH"/>
    <property type="match status" value="3"/>
</dbReference>
<keyword evidence="6" id="KW-1185">Reference proteome</keyword>
<organism evidence="5 6">
    <name type="scientific">Paenibacillus chibensis</name>
    <dbReference type="NCBI Taxonomy" id="59846"/>
    <lineage>
        <taxon>Bacteria</taxon>
        <taxon>Bacillati</taxon>
        <taxon>Bacillota</taxon>
        <taxon>Bacilli</taxon>
        <taxon>Bacillales</taxon>
        <taxon>Paenibacillaceae</taxon>
        <taxon>Paenibacillus</taxon>
    </lineage>
</organism>
<keyword evidence="3" id="KW-0732">Signal</keyword>
<accession>A0ABU6PT41</accession>
<dbReference type="InterPro" id="IPR013783">
    <property type="entry name" value="Ig-like_fold"/>
</dbReference>
<dbReference type="Gene3D" id="2.130.10.30">
    <property type="entry name" value="Regulator of chromosome condensation 1/beta-lactamase-inhibitor protein II"/>
    <property type="match status" value="1"/>
</dbReference>
<dbReference type="Pfam" id="PF00395">
    <property type="entry name" value="SLH"/>
    <property type="match status" value="3"/>
</dbReference>
<dbReference type="Proteomes" id="UP001343257">
    <property type="component" value="Unassembled WGS sequence"/>
</dbReference>